<dbReference type="InterPro" id="IPR043519">
    <property type="entry name" value="NT_sf"/>
</dbReference>
<comment type="function">
    <text evidence="2">Functions as a ribosomal silencing factor. Interacts with ribosomal protein uL14 (rplN), blocking formation of intersubunit bridge B8. Prevents association of the 30S and 50S ribosomal subunits and the formation of functional ribosomes, thus repressing translation.</text>
</comment>
<sequence length="117" mass="13438">MDVKNVLKLAVNAIDDKRAEDIVVLNMKGVSLIADYFIICHGNSDKQVQAIAHELKKVAQENGFDLKRLEGFDQARWVLVDLNDIVVHVFHRDERSYYNLEKLWGDAQVMELEGELL</sequence>
<gene>
    <name evidence="2 3" type="primary">rsfS</name>
    <name evidence="3" type="ORF">N7Z68_10650</name>
</gene>
<keyword evidence="2" id="KW-0963">Cytoplasm</keyword>
<name>A0ABT5VEF5_9BACI</name>
<dbReference type="PANTHER" id="PTHR21043:SF0">
    <property type="entry name" value="MITOCHONDRIAL ASSEMBLY OF RIBOSOMAL LARGE SUBUNIT PROTEIN 1"/>
    <property type="match status" value="1"/>
</dbReference>
<reference evidence="3" key="1">
    <citation type="submission" date="2024-05" db="EMBL/GenBank/DDBJ databases">
        <title>Alkalihalobacillus sp. strain MEB203 novel alkaliphilic bacterium from Lonar Lake, India.</title>
        <authorList>
            <person name="Joshi A."/>
            <person name="Thite S."/>
            <person name="Mengade P."/>
        </authorList>
    </citation>
    <scope>NUCLEOTIDE SEQUENCE</scope>
    <source>
        <strain evidence="3">MEB 203</strain>
    </source>
</reference>
<comment type="similarity">
    <text evidence="1 2">Belongs to the Iojap/RsfS family.</text>
</comment>
<dbReference type="NCBIfam" id="TIGR00090">
    <property type="entry name" value="rsfS_iojap_ybeB"/>
    <property type="match status" value="1"/>
</dbReference>
<evidence type="ECO:0000313" key="3">
    <source>
        <dbReference type="EMBL" id="MDE5413845.1"/>
    </source>
</evidence>
<keyword evidence="2" id="KW-0810">Translation regulation</keyword>
<dbReference type="Pfam" id="PF02410">
    <property type="entry name" value="RsfS"/>
    <property type="match status" value="1"/>
</dbReference>
<dbReference type="RefSeq" id="WP_275118462.1">
    <property type="nucleotide sequence ID" value="NZ_JAOTPO010000006.1"/>
</dbReference>
<accession>A0ABT5VEF5</accession>
<comment type="subcellular location">
    <subcellularLocation>
        <location evidence="2">Cytoplasm</location>
    </subcellularLocation>
</comment>
<dbReference type="Gene3D" id="3.30.460.10">
    <property type="entry name" value="Beta Polymerase, domain 2"/>
    <property type="match status" value="1"/>
</dbReference>
<dbReference type="HAMAP" id="MF_01477">
    <property type="entry name" value="Iojap_RsfS"/>
    <property type="match status" value="1"/>
</dbReference>
<evidence type="ECO:0000256" key="1">
    <source>
        <dbReference type="ARBA" id="ARBA00010574"/>
    </source>
</evidence>
<keyword evidence="2" id="KW-0678">Repressor</keyword>
<dbReference type="SUPFAM" id="SSF81301">
    <property type="entry name" value="Nucleotidyltransferase"/>
    <property type="match status" value="1"/>
</dbReference>
<organism evidence="3 4">
    <name type="scientific">Alkalihalobacterium chitinilyticum</name>
    <dbReference type="NCBI Taxonomy" id="2980103"/>
    <lineage>
        <taxon>Bacteria</taxon>
        <taxon>Bacillati</taxon>
        <taxon>Bacillota</taxon>
        <taxon>Bacilli</taxon>
        <taxon>Bacillales</taxon>
        <taxon>Bacillaceae</taxon>
        <taxon>Alkalihalobacterium</taxon>
    </lineage>
</organism>
<evidence type="ECO:0000256" key="2">
    <source>
        <dbReference type="HAMAP-Rule" id="MF_01477"/>
    </source>
</evidence>
<protein>
    <recommendedName>
        <fullName evidence="2">Ribosomal silencing factor RsfS</fullName>
    </recommendedName>
</protein>
<proteinExistence type="inferred from homology"/>
<dbReference type="Proteomes" id="UP001148125">
    <property type="component" value="Unassembled WGS sequence"/>
</dbReference>
<dbReference type="EMBL" id="JAOTPO010000006">
    <property type="protein sequence ID" value="MDE5413845.1"/>
    <property type="molecule type" value="Genomic_DNA"/>
</dbReference>
<dbReference type="InterPro" id="IPR004394">
    <property type="entry name" value="Iojap/RsfS/C7orf30"/>
</dbReference>
<dbReference type="PANTHER" id="PTHR21043">
    <property type="entry name" value="IOJAP SUPERFAMILY ORTHOLOG"/>
    <property type="match status" value="1"/>
</dbReference>
<comment type="subunit">
    <text evidence="2">Interacts with ribosomal protein uL14 (rplN).</text>
</comment>
<comment type="caution">
    <text evidence="3">The sequence shown here is derived from an EMBL/GenBank/DDBJ whole genome shotgun (WGS) entry which is preliminary data.</text>
</comment>
<evidence type="ECO:0000313" key="4">
    <source>
        <dbReference type="Proteomes" id="UP001148125"/>
    </source>
</evidence>
<keyword evidence="4" id="KW-1185">Reference proteome</keyword>